<keyword evidence="1 4" id="KW-0413">Isomerase</keyword>
<evidence type="ECO:0000256" key="1">
    <source>
        <dbReference type="PROSITE-ProRule" id="PRU00277"/>
    </source>
</evidence>
<evidence type="ECO:0000259" key="2">
    <source>
        <dbReference type="PROSITE" id="PS50059"/>
    </source>
</evidence>
<dbReference type="GO" id="GO:0016853">
    <property type="term" value="F:isomerase activity"/>
    <property type="evidence" value="ECO:0007669"/>
    <property type="project" value="UniProtKB-KW"/>
</dbReference>
<dbReference type="PROSITE" id="PS50059">
    <property type="entry name" value="FKBP_PPIASE"/>
    <property type="match status" value="1"/>
</dbReference>
<dbReference type="InterPro" id="IPR001179">
    <property type="entry name" value="PPIase_FKBP_dom"/>
</dbReference>
<keyword evidence="1" id="KW-0697">Rotamase</keyword>
<dbReference type="EMBL" id="CAXAMM010025925">
    <property type="protein sequence ID" value="CAK9057882.1"/>
    <property type="molecule type" value="Genomic_DNA"/>
</dbReference>
<dbReference type="EMBL" id="CAXAMM010025947">
    <property type="protein sequence ID" value="CAK9057918.1"/>
    <property type="molecule type" value="Genomic_DNA"/>
</dbReference>
<feature type="domain" description="PPIase FKBP-type" evidence="2">
    <location>
        <begin position="27"/>
        <end position="134"/>
    </location>
</feature>
<evidence type="ECO:0000313" key="4">
    <source>
        <dbReference type="EMBL" id="CAK9057918.1"/>
    </source>
</evidence>
<gene>
    <name evidence="3" type="ORF">SCF082_LOCUS30971</name>
    <name evidence="4" type="ORF">SCF082_LOCUS30981</name>
</gene>
<dbReference type="Pfam" id="PF00254">
    <property type="entry name" value="FKBP_C"/>
    <property type="match status" value="1"/>
</dbReference>
<sequence length="134" mass="14817">MEDLLSDGRLLKKVGIAGKRGERLKKGDRAKVHYETRIFTTSQAAEGLRNVLEKSTDSDVPDFSFDFEPKTPSSPLSSSCSNWTALIDSSGPELFEFTLGLDEVLEAWDLGVASMEFGERSLFIAHHSLAYGEE</sequence>
<reference evidence="4 5" key="1">
    <citation type="submission" date="2024-02" db="EMBL/GenBank/DDBJ databases">
        <authorList>
            <person name="Chen Y."/>
            <person name="Shah S."/>
            <person name="Dougan E. K."/>
            <person name="Thang M."/>
            <person name="Chan C."/>
        </authorList>
    </citation>
    <scope>NUCLEOTIDE SEQUENCE [LARGE SCALE GENOMIC DNA]</scope>
</reference>
<comment type="caution">
    <text evidence="4">The sequence shown here is derived from an EMBL/GenBank/DDBJ whole genome shotgun (WGS) entry which is preliminary data.</text>
</comment>
<name>A0ABP0N3B2_9DINO</name>
<protein>
    <recommendedName>
        <fullName evidence="1">peptidylprolyl isomerase</fullName>
        <ecNumber evidence="1">5.2.1.8</ecNumber>
    </recommendedName>
</protein>
<evidence type="ECO:0000313" key="3">
    <source>
        <dbReference type="EMBL" id="CAK9057882.1"/>
    </source>
</evidence>
<accession>A0ABP0N3B2</accession>
<dbReference type="InterPro" id="IPR046357">
    <property type="entry name" value="PPIase_dom_sf"/>
</dbReference>
<comment type="catalytic activity">
    <reaction evidence="1">
        <text>[protein]-peptidylproline (omega=180) = [protein]-peptidylproline (omega=0)</text>
        <dbReference type="Rhea" id="RHEA:16237"/>
        <dbReference type="Rhea" id="RHEA-COMP:10747"/>
        <dbReference type="Rhea" id="RHEA-COMP:10748"/>
        <dbReference type="ChEBI" id="CHEBI:83833"/>
        <dbReference type="ChEBI" id="CHEBI:83834"/>
        <dbReference type="EC" id="5.2.1.8"/>
    </reaction>
</comment>
<dbReference type="SUPFAM" id="SSF54534">
    <property type="entry name" value="FKBP-like"/>
    <property type="match status" value="1"/>
</dbReference>
<dbReference type="Gene3D" id="3.10.50.40">
    <property type="match status" value="1"/>
</dbReference>
<organism evidence="4 5">
    <name type="scientific">Durusdinium trenchii</name>
    <dbReference type="NCBI Taxonomy" id="1381693"/>
    <lineage>
        <taxon>Eukaryota</taxon>
        <taxon>Sar</taxon>
        <taxon>Alveolata</taxon>
        <taxon>Dinophyceae</taxon>
        <taxon>Suessiales</taxon>
        <taxon>Symbiodiniaceae</taxon>
        <taxon>Durusdinium</taxon>
    </lineage>
</organism>
<feature type="non-terminal residue" evidence="4">
    <location>
        <position position="134"/>
    </location>
</feature>
<dbReference type="EC" id="5.2.1.8" evidence="1"/>
<dbReference type="Proteomes" id="UP001642464">
    <property type="component" value="Unassembled WGS sequence"/>
</dbReference>
<keyword evidence="5" id="KW-1185">Reference proteome</keyword>
<evidence type="ECO:0000313" key="5">
    <source>
        <dbReference type="Proteomes" id="UP001642464"/>
    </source>
</evidence>
<proteinExistence type="predicted"/>